<protein>
    <submittedName>
        <fullName evidence="1">Uncharacterized protein</fullName>
    </submittedName>
</protein>
<dbReference type="AlphaFoldDB" id="A0A7Y3ZCC9"/>
<evidence type="ECO:0000313" key="2">
    <source>
        <dbReference type="Proteomes" id="UP000572072"/>
    </source>
</evidence>
<gene>
    <name evidence="1" type="ORF">F0262_20905</name>
</gene>
<sequence length="36" mass="4317">MRRARFLVVYLAVNSRAIGRKSRSLRFNCIMLYKKV</sequence>
<comment type="caution">
    <text evidence="1">The sequence shown here is derived from an EMBL/GenBank/DDBJ whole genome shotgun (WGS) entry which is preliminary data.</text>
</comment>
<reference evidence="1 2" key="1">
    <citation type="submission" date="2019-08" db="EMBL/GenBank/DDBJ databases">
        <title>Draft genome sequencing and comparative genomics of hatchery-associated Vibrios.</title>
        <authorList>
            <person name="Kehlet-Delgado H."/>
            <person name="Mueller R.S."/>
        </authorList>
    </citation>
    <scope>NUCLEOTIDE SEQUENCE [LARGE SCALE GENOMIC DNA]</scope>
    <source>
        <strain evidence="1 2">00-78-3</strain>
    </source>
</reference>
<evidence type="ECO:0000313" key="1">
    <source>
        <dbReference type="EMBL" id="NOH50506.1"/>
    </source>
</evidence>
<dbReference type="Proteomes" id="UP000572072">
    <property type="component" value="Unassembled WGS sequence"/>
</dbReference>
<accession>A0A7Y3ZCC9</accession>
<proteinExistence type="predicted"/>
<dbReference type="OrthoDB" id="5888078at2"/>
<name>A0A7Y3ZCC9_9VIBR</name>
<organism evidence="1 2">
    <name type="scientific">Vibrio rotiferianus</name>
    <dbReference type="NCBI Taxonomy" id="190895"/>
    <lineage>
        <taxon>Bacteria</taxon>
        <taxon>Pseudomonadati</taxon>
        <taxon>Pseudomonadota</taxon>
        <taxon>Gammaproteobacteria</taxon>
        <taxon>Vibrionales</taxon>
        <taxon>Vibrionaceae</taxon>
        <taxon>Vibrio</taxon>
    </lineage>
</organism>
<dbReference type="EMBL" id="VTYN01000031">
    <property type="protein sequence ID" value="NOH50506.1"/>
    <property type="molecule type" value="Genomic_DNA"/>
</dbReference>